<protein>
    <recommendedName>
        <fullName evidence="16">Peptidase M48 domain-containing protein</fullName>
    </recommendedName>
</protein>
<dbReference type="GO" id="GO:0046872">
    <property type="term" value="F:metal ion binding"/>
    <property type="evidence" value="ECO:0007669"/>
    <property type="project" value="UniProtKB-KW"/>
</dbReference>
<keyword evidence="3" id="KW-0645">Protease</keyword>
<dbReference type="EMBL" id="UINC01127907">
    <property type="protein sequence ID" value="SVD07334.1"/>
    <property type="molecule type" value="Genomic_DNA"/>
</dbReference>
<evidence type="ECO:0000256" key="10">
    <source>
        <dbReference type="ARBA" id="ARBA00023049"/>
    </source>
</evidence>
<evidence type="ECO:0000259" key="13">
    <source>
        <dbReference type="Pfam" id="PF01435"/>
    </source>
</evidence>
<feature type="transmembrane region" description="Helical" evidence="12">
    <location>
        <begin position="214"/>
        <end position="234"/>
    </location>
</feature>
<dbReference type="AlphaFoldDB" id="A0A382SBR4"/>
<dbReference type="Pfam" id="PF16491">
    <property type="entry name" value="Peptidase_M48_N"/>
    <property type="match status" value="1"/>
</dbReference>
<feature type="transmembrane region" description="Helical" evidence="12">
    <location>
        <begin position="12"/>
        <end position="35"/>
    </location>
</feature>
<feature type="non-terminal residue" evidence="15">
    <location>
        <position position="312"/>
    </location>
</feature>
<evidence type="ECO:0000256" key="4">
    <source>
        <dbReference type="ARBA" id="ARBA00022692"/>
    </source>
</evidence>
<feature type="transmembrane region" description="Helical" evidence="12">
    <location>
        <begin position="246"/>
        <end position="269"/>
    </location>
</feature>
<keyword evidence="5" id="KW-0479">Metal-binding</keyword>
<dbReference type="CDD" id="cd07343">
    <property type="entry name" value="M48A_Zmpste24p_like"/>
    <property type="match status" value="1"/>
</dbReference>
<keyword evidence="7" id="KW-0256">Endoplasmic reticulum</keyword>
<evidence type="ECO:0000256" key="1">
    <source>
        <dbReference type="ARBA" id="ARBA00001947"/>
    </source>
</evidence>
<reference evidence="15" key="1">
    <citation type="submission" date="2018-05" db="EMBL/GenBank/DDBJ databases">
        <authorList>
            <person name="Lanie J.A."/>
            <person name="Ng W.-L."/>
            <person name="Kazmierczak K.M."/>
            <person name="Andrzejewski T.M."/>
            <person name="Davidsen T.M."/>
            <person name="Wayne K.J."/>
            <person name="Tettelin H."/>
            <person name="Glass J.I."/>
            <person name="Rusch D."/>
            <person name="Podicherti R."/>
            <person name="Tsui H.-C.T."/>
            <person name="Winkler M.E."/>
        </authorList>
    </citation>
    <scope>NUCLEOTIDE SEQUENCE</scope>
</reference>
<proteinExistence type="predicted"/>
<keyword evidence="10" id="KW-0482">Metalloprotease</keyword>
<comment type="subcellular location">
    <subcellularLocation>
        <location evidence="2">Endoplasmic reticulum membrane</location>
        <topology evidence="2">Multi-pass membrane protein</topology>
    </subcellularLocation>
</comment>
<evidence type="ECO:0008006" key="16">
    <source>
        <dbReference type="Google" id="ProtNLM"/>
    </source>
</evidence>
<evidence type="ECO:0000256" key="5">
    <source>
        <dbReference type="ARBA" id="ARBA00022723"/>
    </source>
</evidence>
<dbReference type="Pfam" id="PF01435">
    <property type="entry name" value="Peptidase_M48"/>
    <property type="match status" value="1"/>
</dbReference>
<accession>A0A382SBR4</accession>
<dbReference type="InterPro" id="IPR032456">
    <property type="entry name" value="Peptidase_M48_N"/>
</dbReference>
<keyword evidence="9 12" id="KW-1133">Transmembrane helix</keyword>
<feature type="domain" description="CAAX prenyl protease 1 N-terminal" evidence="14">
    <location>
        <begin position="2"/>
        <end position="127"/>
    </location>
</feature>
<evidence type="ECO:0000259" key="14">
    <source>
        <dbReference type="Pfam" id="PF16491"/>
    </source>
</evidence>
<dbReference type="InterPro" id="IPR027057">
    <property type="entry name" value="CAXX_Prtase_1"/>
</dbReference>
<evidence type="ECO:0000313" key="15">
    <source>
        <dbReference type="EMBL" id="SVD07334.1"/>
    </source>
</evidence>
<evidence type="ECO:0000256" key="3">
    <source>
        <dbReference type="ARBA" id="ARBA00022670"/>
    </source>
</evidence>
<name>A0A382SBR4_9ZZZZ</name>
<evidence type="ECO:0000256" key="2">
    <source>
        <dbReference type="ARBA" id="ARBA00004477"/>
    </source>
</evidence>
<feature type="transmembrane region" description="Helical" evidence="12">
    <location>
        <begin position="73"/>
        <end position="91"/>
    </location>
</feature>
<dbReference type="GO" id="GO:0005789">
    <property type="term" value="C:endoplasmic reticulum membrane"/>
    <property type="evidence" value="ECO:0007669"/>
    <property type="project" value="UniProtKB-SubCell"/>
</dbReference>
<dbReference type="GO" id="GO:0071586">
    <property type="term" value="P:CAAX-box protein processing"/>
    <property type="evidence" value="ECO:0007669"/>
    <property type="project" value="InterPro"/>
</dbReference>
<evidence type="ECO:0000256" key="11">
    <source>
        <dbReference type="ARBA" id="ARBA00023136"/>
    </source>
</evidence>
<gene>
    <name evidence="15" type="ORF">METZ01_LOCUS360188</name>
</gene>
<comment type="cofactor">
    <cofactor evidence="1">
        <name>Zn(2+)</name>
        <dbReference type="ChEBI" id="CHEBI:29105"/>
    </cofactor>
</comment>
<dbReference type="Gene3D" id="3.30.2010.10">
    <property type="entry name" value="Metalloproteases ('zincins'), catalytic domain"/>
    <property type="match status" value="1"/>
</dbReference>
<keyword evidence="4 12" id="KW-0812">Transmembrane</keyword>
<feature type="transmembrane region" description="Helical" evidence="12">
    <location>
        <begin position="97"/>
        <end position="122"/>
    </location>
</feature>
<sequence length="312" mass="35829">IISSNFFNTLDVWLRGFGFSSIITGLLFFAVFVLITDFINIPFSIYQTFIIEKKYGFNKTTPRTFIIDKIKSYCILLIFGGLILAGIFYFFEYFQEMAWIFASLGIGIFLLFIQPIFTLFVAPLFNTFTPLEDGQLKNQIYKLTTKINFPINRIDIMDGSRRSSKGNAYFSGTGKNKRIALFDTLINQHNTNELVSIIAHEIGHYKYKHNIKGMVMAFIQSSLMFYLFSLFINNQNLFFAFNMDHLSVYCSLLFFSFLYSPINLLFALITNKISRNFEFNADLFAKNTIGTGKHLISGLIKLTVSNLGNLNP</sequence>
<dbReference type="FunFam" id="3.30.2010.10:FF:000002">
    <property type="entry name" value="CAAX prenyl protease"/>
    <property type="match status" value="1"/>
</dbReference>
<evidence type="ECO:0000256" key="12">
    <source>
        <dbReference type="SAM" id="Phobius"/>
    </source>
</evidence>
<evidence type="ECO:0000256" key="6">
    <source>
        <dbReference type="ARBA" id="ARBA00022801"/>
    </source>
</evidence>
<dbReference type="InterPro" id="IPR001915">
    <property type="entry name" value="Peptidase_M48"/>
</dbReference>
<organism evidence="15">
    <name type="scientific">marine metagenome</name>
    <dbReference type="NCBI Taxonomy" id="408172"/>
    <lineage>
        <taxon>unclassified sequences</taxon>
        <taxon>metagenomes</taxon>
        <taxon>ecological metagenomes</taxon>
    </lineage>
</organism>
<feature type="domain" description="Peptidase M48" evidence="13">
    <location>
        <begin position="130"/>
        <end position="303"/>
    </location>
</feature>
<keyword evidence="6" id="KW-0378">Hydrolase</keyword>
<keyword evidence="11 12" id="KW-0472">Membrane</keyword>
<evidence type="ECO:0000256" key="9">
    <source>
        <dbReference type="ARBA" id="ARBA00022989"/>
    </source>
</evidence>
<feature type="non-terminal residue" evidence="15">
    <location>
        <position position="1"/>
    </location>
</feature>
<evidence type="ECO:0000256" key="7">
    <source>
        <dbReference type="ARBA" id="ARBA00022824"/>
    </source>
</evidence>
<dbReference type="PANTHER" id="PTHR10120">
    <property type="entry name" value="CAAX PRENYL PROTEASE 1"/>
    <property type="match status" value="1"/>
</dbReference>
<evidence type="ECO:0000256" key="8">
    <source>
        <dbReference type="ARBA" id="ARBA00022833"/>
    </source>
</evidence>
<dbReference type="GO" id="GO:0004222">
    <property type="term" value="F:metalloendopeptidase activity"/>
    <property type="evidence" value="ECO:0007669"/>
    <property type="project" value="InterPro"/>
</dbReference>
<keyword evidence="8" id="KW-0862">Zinc</keyword>